<dbReference type="Proteomes" id="UP000550729">
    <property type="component" value="Unassembled WGS sequence"/>
</dbReference>
<proteinExistence type="inferred from homology"/>
<evidence type="ECO:0000313" key="6">
    <source>
        <dbReference type="EMBL" id="NMO03891.1"/>
    </source>
</evidence>
<gene>
    <name evidence="6" type="ORF">HH308_22000</name>
</gene>
<evidence type="ECO:0000256" key="3">
    <source>
        <dbReference type="ARBA" id="ARBA00022777"/>
    </source>
</evidence>
<evidence type="ECO:0000256" key="2">
    <source>
        <dbReference type="ARBA" id="ARBA00022679"/>
    </source>
</evidence>
<dbReference type="PANTHER" id="PTHR43320">
    <property type="entry name" value="SUGAR KINASE"/>
    <property type="match status" value="1"/>
</dbReference>
<dbReference type="InterPro" id="IPR029056">
    <property type="entry name" value="Ribokinase-like"/>
</dbReference>
<keyword evidence="2" id="KW-0808">Transferase</keyword>
<name>A0A848L5R2_9ACTN</name>
<dbReference type="CDD" id="cd01166">
    <property type="entry name" value="KdgK"/>
    <property type="match status" value="1"/>
</dbReference>
<sequence length="346" mass="35417">MSGPLVVCLGEPLALVAADDLDVPDAAMKVGGAEANVATALAALDVPTGYISRVGADPQGTAVLNHLRSYGVDVGAVEVDAHLPTGRYAKTEGVDDGGEPVTSSTYRRAGSAASAMGTDMLRDPAVAAALAGARIVHLSGITPPLSTTCADLLSELMIRRTGVVGRVTFDVNWREQLWPDADPAPLLPLADAADVTLVGADEAERVFGTDDPAELRALLPDPELLIIKDGAVKAIAVSRDGSRVSADALSVVVVEPVGAGDSFAAGFLHGLALGEPVRTCLRRGHIGAAATLTVRGDLARMPDDAVAALLDADDETWSAARISPDGVRVGGIDYPAAVEVEIREGA</sequence>
<comment type="caution">
    <text evidence="6">The sequence shown here is derived from an EMBL/GenBank/DDBJ whole genome shotgun (WGS) entry which is preliminary data.</text>
</comment>
<evidence type="ECO:0000256" key="1">
    <source>
        <dbReference type="ARBA" id="ARBA00010688"/>
    </source>
</evidence>
<accession>A0A848L5R2</accession>
<reference evidence="6 7" key="1">
    <citation type="submission" date="2020-04" db="EMBL/GenBank/DDBJ databases">
        <title>Gordonia sp. nov. TBRC 11910.</title>
        <authorList>
            <person name="Suriyachadkun C."/>
        </authorList>
    </citation>
    <scope>NUCLEOTIDE SEQUENCE [LARGE SCALE GENOMIC DNA]</scope>
    <source>
        <strain evidence="6 7">TBRC 11910</strain>
    </source>
</reference>
<feature type="domain" description="Carbohydrate kinase PfkB" evidence="5">
    <location>
        <begin position="21"/>
        <end position="301"/>
    </location>
</feature>
<dbReference type="SUPFAM" id="SSF53613">
    <property type="entry name" value="Ribokinase-like"/>
    <property type="match status" value="1"/>
</dbReference>
<keyword evidence="3 6" id="KW-0418">Kinase</keyword>
<dbReference type="Gene3D" id="3.40.1190.20">
    <property type="match status" value="1"/>
</dbReference>
<protein>
    <submittedName>
        <fullName evidence="6">Sugar kinase</fullName>
    </submittedName>
</protein>
<evidence type="ECO:0000259" key="5">
    <source>
        <dbReference type="Pfam" id="PF00294"/>
    </source>
</evidence>
<dbReference type="Pfam" id="PF00294">
    <property type="entry name" value="PfkB"/>
    <property type="match status" value="1"/>
</dbReference>
<dbReference type="EMBL" id="JABBNB010000028">
    <property type="protein sequence ID" value="NMO03891.1"/>
    <property type="molecule type" value="Genomic_DNA"/>
</dbReference>
<keyword evidence="7" id="KW-1185">Reference proteome</keyword>
<comment type="similarity">
    <text evidence="1">Belongs to the carbohydrate kinase PfkB family.</text>
</comment>
<dbReference type="GO" id="GO:0016301">
    <property type="term" value="F:kinase activity"/>
    <property type="evidence" value="ECO:0007669"/>
    <property type="project" value="UniProtKB-KW"/>
</dbReference>
<evidence type="ECO:0000313" key="7">
    <source>
        <dbReference type="Proteomes" id="UP000550729"/>
    </source>
</evidence>
<dbReference type="AlphaFoldDB" id="A0A848L5R2"/>
<organism evidence="6 7">
    <name type="scientific">Gordonia asplenii</name>
    <dbReference type="NCBI Taxonomy" id="2725283"/>
    <lineage>
        <taxon>Bacteria</taxon>
        <taxon>Bacillati</taxon>
        <taxon>Actinomycetota</taxon>
        <taxon>Actinomycetes</taxon>
        <taxon>Mycobacteriales</taxon>
        <taxon>Gordoniaceae</taxon>
        <taxon>Gordonia</taxon>
    </lineage>
</organism>
<dbReference type="InterPro" id="IPR011611">
    <property type="entry name" value="PfkB_dom"/>
</dbReference>
<feature type="region of interest" description="Disordered" evidence="4">
    <location>
        <begin position="88"/>
        <end position="107"/>
    </location>
</feature>
<evidence type="ECO:0000256" key="4">
    <source>
        <dbReference type="SAM" id="MobiDB-lite"/>
    </source>
</evidence>
<dbReference type="PANTHER" id="PTHR43320:SF2">
    <property type="entry name" value="2-DEHYDRO-3-DEOXYGLUCONOKINASE_2-DEHYDRO-3-DEOXYGALACTONOKINASE"/>
    <property type="match status" value="1"/>
</dbReference>
<dbReference type="InterPro" id="IPR052700">
    <property type="entry name" value="Carb_kinase_PfkB-like"/>
</dbReference>
<dbReference type="RefSeq" id="WP_170196396.1">
    <property type="nucleotide sequence ID" value="NZ_JABBNB010000028.1"/>
</dbReference>